<evidence type="ECO:0000313" key="1">
    <source>
        <dbReference type="EMBL" id="PNR37736.1"/>
    </source>
</evidence>
<reference evidence="2" key="3">
    <citation type="submission" date="2020-12" db="UniProtKB">
        <authorList>
            <consortium name="EnsemblPlants"/>
        </authorList>
    </citation>
    <scope>IDENTIFICATION</scope>
</reference>
<dbReference type="Gramene" id="Pp3c16_12020V3.1">
    <property type="protein sequence ID" value="PAC:32986726.CDS.1"/>
    <property type="gene ID" value="Pp3c16_12020"/>
</dbReference>
<sequence>MTHPPLLKPAIQVACVAQNPWTTSNVVNVSRSFGHNTGNYPHYRPPDSVCRPTSDQDCGTMGPTPPSSAAVDHTVDARHHVAATTALVLPLYSRGSILGWEYTTTCVRGETFAGTVGGSCISPKLNLFLRRAMDVSFCK</sequence>
<reference evidence="1 3" key="2">
    <citation type="journal article" date="2018" name="Plant J.">
        <title>The Physcomitrella patens chromosome-scale assembly reveals moss genome structure and evolution.</title>
        <authorList>
            <person name="Lang D."/>
            <person name="Ullrich K.K."/>
            <person name="Murat F."/>
            <person name="Fuchs J."/>
            <person name="Jenkins J."/>
            <person name="Haas F.B."/>
            <person name="Piednoel M."/>
            <person name="Gundlach H."/>
            <person name="Van Bel M."/>
            <person name="Meyberg R."/>
            <person name="Vives C."/>
            <person name="Morata J."/>
            <person name="Symeonidi A."/>
            <person name="Hiss M."/>
            <person name="Muchero W."/>
            <person name="Kamisugi Y."/>
            <person name="Saleh O."/>
            <person name="Blanc G."/>
            <person name="Decker E.L."/>
            <person name="van Gessel N."/>
            <person name="Grimwood J."/>
            <person name="Hayes R.D."/>
            <person name="Graham S.W."/>
            <person name="Gunter L.E."/>
            <person name="McDaniel S.F."/>
            <person name="Hoernstein S.N.W."/>
            <person name="Larsson A."/>
            <person name="Li F.W."/>
            <person name="Perroud P.F."/>
            <person name="Phillips J."/>
            <person name="Ranjan P."/>
            <person name="Rokshar D.S."/>
            <person name="Rothfels C.J."/>
            <person name="Schneider L."/>
            <person name="Shu S."/>
            <person name="Stevenson D.W."/>
            <person name="Thummler F."/>
            <person name="Tillich M."/>
            <person name="Villarreal Aguilar J.C."/>
            <person name="Widiez T."/>
            <person name="Wong G.K."/>
            <person name="Wymore A."/>
            <person name="Zhang Y."/>
            <person name="Zimmer A.D."/>
            <person name="Quatrano R.S."/>
            <person name="Mayer K.F.X."/>
            <person name="Goodstein D."/>
            <person name="Casacuberta J.M."/>
            <person name="Vandepoele K."/>
            <person name="Reski R."/>
            <person name="Cuming A.C."/>
            <person name="Tuskan G.A."/>
            <person name="Maumus F."/>
            <person name="Salse J."/>
            <person name="Schmutz J."/>
            <person name="Rensing S.A."/>
        </authorList>
    </citation>
    <scope>NUCLEOTIDE SEQUENCE [LARGE SCALE GENOMIC DNA]</scope>
    <source>
        <strain evidence="2 3">cv. Gransden 2004</strain>
    </source>
</reference>
<organism evidence="1">
    <name type="scientific">Physcomitrium patens</name>
    <name type="common">Spreading-leaved earth moss</name>
    <name type="synonym">Physcomitrella patens</name>
    <dbReference type="NCBI Taxonomy" id="3218"/>
    <lineage>
        <taxon>Eukaryota</taxon>
        <taxon>Viridiplantae</taxon>
        <taxon>Streptophyta</taxon>
        <taxon>Embryophyta</taxon>
        <taxon>Bryophyta</taxon>
        <taxon>Bryophytina</taxon>
        <taxon>Bryopsida</taxon>
        <taxon>Funariidae</taxon>
        <taxon>Funariales</taxon>
        <taxon>Funariaceae</taxon>
        <taxon>Physcomitrium</taxon>
    </lineage>
</organism>
<accession>A0A2K1J886</accession>
<keyword evidence="3" id="KW-1185">Reference proteome</keyword>
<dbReference type="InParanoid" id="A0A2K1J886"/>
<dbReference type="AlphaFoldDB" id="A0A2K1J886"/>
<dbReference type="EnsemblPlants" id="Pp3c16_12020V3.1">
    <property type="protein sequence ID" value="PAC:32986726.CDS.1"/>
    <property type="gene ID" value="Pp3c16_12020"/>
</dbReference>
<dbReference type="PaxDb" id="3218-PP1S15_325V6.1"/>
<proteinExistence type="predicted"/>
<reference evidence="1 3" key="1">
    <citation type="journal article" date="2008" name="Science">
        <title>The Physcomitrella genome reveals evolutionary insights into the conquest of land by plants.</title>
        <authorList>
            <person name="Rensing S."/>
            <person name="Lang D."/>
            <person name="Zimmer A."/>
            <person name="Terry A."/>
            <person name="Salamov A."/>
            <person name="Shapiro H."/>
            <person name="Nishiyama T."/>
            <person name="Perroud P.-F."/>
            <person name="Lindquist E."/>
            <person name="Kamisugi Y."/>
            <person name="Tanahashi T."/>
            <person name="Sakakibara K."/>
            <person name="Fujita T."/>
            <person name="Oishi K."/>
            <person name="Shin-I T."/>
            <person name="Kuroki Y."/>
            <person name="Toyoda A."/>
            <person name="Suzuki Y."/>
            <person name="Hashimoto A."/>
            <person name="Yamaguchi K."/>
            <person name="Sugano A."/>
            <person name="Kohara Y."/>
            <person name="Fujiyama A."/>
            <person name="Anterola A."/>
            <person name="Aoki S."/>
            <person name="Ashton N."/>
            <person name="Barbazuk W.B."/>
            <person name="Barker E."/>
            <person name="Bennetzen J."/>
            <person name="Bezanilla M."/>
            <person name="Blankenship R."/>
            <person name="Cho S.H."/>
            <person name="Dutcher S."/>
            <person name="Estelle M."/>
            <person name="Fawcett J.A."/>
            <person name="Gundlach H."/>
            <person name="Hanada K."/>
            <person name="Heyl A."/>
            <person name="Hicks K.A."/>
            <person name="Hugh J."/>
            <person name="Lohr M."/>
            <person name="Mayer K."/>
            <person name="Melkozernov A."/>
            <person name="Murata T."/>
            <person name="Nelson D."/>
            <person name="Pils B."/>
            <person name="Prigge M."/>
            <person name="Reiss B."/>
            <person name="Renner T."/>
            <person name="Rombauts S."/>
            <person name="Rushton P."/>
            <person name="Sanderfoot A."/>
            <person name="Schween G."/>
            <person name="Shiu S.-H."/>
            <person name="Stueber K."/>
            <person name="Theodoulou F.L."/>
            <person name="Tu H."/>
            <person name="Van de Peer Y."/>
            <person name="Verrier P.J."/>
            <person name="Waters E."/>
            <person name="Wood A."/>
            <person name="Yang L."/>
            <person name="Cove D."/>
            <person name="Cuming A."/>
            <person name="Hasebe M."/>
            <person name="Lucas S."/>
            <person name="Mishler D.B."/>
            <person name="Reski R."/>
            <person name="Grigoriev I."/>
            <person name="Quatrano R.S."/>
            <person name="Boore J.L."/>
        </authorList>
    </citation>
    <scope>NUCLEOTIDE SEQUENCE [LARGE SCALE GENOMIC DNA]</scope>
    <source>
        <strain evidence="2 3">cv. Gransden 2004</strain>
    </source>
</reference>
<name>A0A2K1J886_PHYPA</name>
<protein>
    <submittedName>
        <fullName evidence="1 2">Uncharacterized protein</fullName>
    </submittedName>
</protein>
<evidence type="ECO:0000313" key="2">
    <source>
        <dbReference type="EnsemblPlants" id="PAC:32986726.CDS.1"/>
    </source>
</evidence>
<evidence type="ECO:0000313" key="3">
    <source>
        <dbReference type="Proteomes" id="UP000006727"/>
    </source>
</evidence>
<dbReference type="Proteomes" id="UP000006727">
    <property type="component" value="Chromosome 16"/>
</dbReference>
<gene>
    <name evidence="1" type="ORF">PHYPA_020845</name>
</gene>
<dbReference type="EMBL" id="ABEU02000016">
    <property type="protein sequence ID" value="PNR37736.1"/>
    <property type="molecule type" value="Genomic_DNA"/>
</dbReference>